<comment type="pathway">
    <text evidence="1">Protein modification; protein ubiquitination.</text>
</comment>
<evidence type="ECO:0000256" key="3">
    <source>
        <dbReference type="ARBA" id="ARBA00022771"/>
    </source>
</evidence>
<evidence type="ECO:0000256" key="4">
    <source>
        <dbReference type="ARBA" id="ARBA00022786"/>
    </source>
</evidence>
<dbReference type="EMBL" id="JAJVDC020000005">
    <property type="protein sequence ID" value="KAL1636923.1"/>
    <property type="molecule type" value="Genomic_DNA"/>
</dbReference>
<evidence type="ECO:0000256" key="2">
    <source>
        <dbReference type="ARBA" id="ARBA00022723"/>
    </source>
</evidence>
<keyword evidence="2" id="KW-0479">Metal-binding</keyword>
<organism evidence="9 10">
    <name type="scientific">Neofusicoccum ribis</name>
    <dbReference type="NCBI Taxonomy" id="45134"/>
    <lineage>
        <taxon>Eukaryota</taxon>
        <taxon>Fungi</taxon>
        <taxon>Dikarya</taxon>
        <taxon>Ascomycota</taxon>
        <taxon>Pezizomycotina</taxon>
        <taxon>Dothideomycetes</taxon>
        <taxon>Dothideomycetes incertae sedis</taxon>
        <taxon>Botryosphaeriales</taxon>
        <taxon>Botryosphaeriaceae</taxon>
        <taxon>Neofusicoccum</taxon>
    </lineage>
</organism>
<dbReference type="SMART" id="SM00184">
    <property type="entry name" value="RING"/>
    <property type="match status" value="1"/>
</dbReference>
<evidence type="ECO:0000313" key="10">
    <source>
        <dbReference type="Proteomes" id="UP001521116"/>
    </source>
</evidence>
<accession>A0ABR3TBI3</accession>
<dbReference type="PANTHER" id="PTHR45969">
    <property type="entry name" value="RING ZINC FINGER PROTEIN-RELATED"/>
    <property type="match status" value="1"/>
</dbReference>
<evidence type="ECO:0000256" key="5">
    <source>
        <dbReference type="ARBA" id="ARBA00022833"/>
    </source>
</evidence>
<dbReference type="PANTHER" id="PTHR45969:SF69">
    <property type="entry name" value="FINGER DOMAIN PROTEIN, PUTATIVE (AFU_ORTHOLOGUE AFUA_3G12190)-RELATED"/>
    <property type="match status" value="1"/>
</dbReference>
<dbReference type="Pfam" id="PF12678">
    <property type="entry name" value="zf-rbx1"/>
    <property type="match status" value="1"/>
</dbReference>
<reference evidence="9 10" key="1">
    <citation type="submission" date="2024-02" db="EMBL/GenBank/DDBJ databases">
        <title>De novo assembly and annotation of 12 fungi associated with fruit tree decline syndrome in Ontario, Canada.</title>
        <authorList>
            <person name="Sulman M."/>
            <person name="Ellouze W."/>
            <person name="Ilyukhin E."/>
        </authorList>
    </citation>
    <scope>NUCLEOTIDE SEQUENCE [LARGE SCALE GENOMIC DNA]</scope>
    <source>
        <strain evidence="9 10">M1-105</strain>
    </source>
</reference>
<keyword evidence="4" id="KW-0833">Ubl conjugation pathway</keyword>
<feature type="domain" description="RING-type" evidence="8">
    <location>
        <begin position="54"/>
        <end position="118"/>
    </location>
</feature>
<keyword evidence="5" id="KW-0862">Zinc</keyword>
<dbReference type="InterPro" id="IPR013083">
    <property type="entry name" value="Znf_RING/FYVE/PHD"/>
</dbReference>
<sequence>MASPNNLPSSPAATMRSRFSITFQDLTSIIPFDTTHYFTDATISDLQKYASTICTICQDRFGGLSADDIRRISPDEAANIDGDPHVCACPSKLACGHVFDRECLKRWLDTSATCPMCRDEVSIMRGDDADDADDADEDGEDHDLERNEDLEDHEIESNEVYVAHDLPQRNEDFEVYDLESSEVYEDHDSESSENYEDQDHDLESNENFWSGYLLAPADELDSDAEERSSMHFSAGEDTDEEGDAEEVGVEISVCVWLEHGQTLPPMTIMFEFRGLEEEAALPEEDQDQECTCDWFFDDQGMPMREEWCESCVLAF</sequence>
<dbReference type="InterPro" id="IPR024766">
    <property type="entry name" value="Znf_RING_H2"/>
</dbReference>
<feature type="region of interest" description="Disordered" evidence="7">
    <location>
        <begin position="125"/>
        <end position="160"/>
    </location>
</feature>
<proteinExistence type="predicted"/>
<feature type="compositionally biased region" description="Acidic residues" evidence="7">
    <location>
        <begin position="128"/>
        <end position="154"/>
    </location>
</feature>
<feature type="region of interest" description="Disordered" evidence="7">
    <location>
        <begin position="220"/>
        <end position="242"/>
    </location>
</feature>
<keyword evidence="3 6" id="KW-0863">Zinc-finger</keyword>
<dbReference type="InterPro" id="IPR001841">
    <property type="entry name" value="Znf_RING"/>
</dbReference>
<evidence type="ECO:0000259" key="8">
    <source>
        <dbReference type="PROSITE" id="PS50089"/>
    </source>
</evidence>
<dbReference type="SUPFAM" id="SSF57850">
    <property type="entry name" value="RING/U-box"/>
    <property type="match status" value="1"/>
</dbReference>
<evidence type="ECO:0000256" key="1">
    <source>
        <dbReference type="ARBA" id="ARBA00004906"/>
    </source>
</evidence>
<name>A0ABR3TBI3_9PEZI</name>
<dbReference type="PROSITE" id="PS50089">
    <property type="entry name" value="ZF_RING_2"/>
    <property type="match status" value="1"/>
</dbReference>
<dbReference type="Proteomes" id="UP001521116">
    <property type="component" value="Unassembled WGS sequence"/>
</dbReference>
<dbReference type="Gene3D" id="3.30.40.10">
    <property type="entry name" value="Zinc/RING finger domain, C3HC4 (zinc finger)"/>
    <property type="match status" value="1"/>
</dbReference>
<feature type="region of interest" description="Disordered" evidence="7">
    <location>
        <begin position="181"/>
        <end position="201"/>
    </location>
</feature>
<evidence type="ECO:0000256" key="6">
    <source>
        <dbReference type="PROSITE-ProRule" id="PRU00175"/>
    </source>
</evidence>
<evidence type="ECO:0000313" key="9">
    <source>
        <dbReference type="EMBL" id="KAL1636923.1"/>
    </source>
</evidence>
<comment type="caution">
    <text evidence="9">The sequence shown here is derived from an EMBL/GenBank/DDBJ whole genome shotgun (WGS) entry which is preliminary data.</text>
</comment>
<feature type="compositionally biased region" description="Acidic residues" evidence="7">
    <location>
        <begin position="191"/>
        <end position="200"/>
    </location>
</feature>
<protein>
    <recommendedName>
        <fullName evidence="8">RING-type domain-containing protein</fullName>
    </recommendedName>
</protein>
<evidence type="ECO:0000256" key="7">
    <source>
        <dbReference type="SAM" id="MobiDB-lite"/>
    </source>
</evidence>
<gene>
    <name evidence="9" type="ORF">SLS56_001020</name>
</gene>
<keyword evidence="10" id="KW-1185">Reference proteome</keyword>